<evidence type="ECO:0000313" key="2">
    <source>
        <dbReference type="EMBL" id="KXJ87586.1"/>
    </source>
</evidence>
<feature type="compositionally biased region" description="Basic and acidic residues" evidence="1">
    <location>
        <begin position="395"/>
        <end position="405"/>
    </location>
</feature>
<dbReference type="InParanoid" id="A0A136IRY6"/>
<feature type="region of interest" description="Disordered" evidence="1">
    <location>
        <begin position="351"/>
        <end position="405"/>
    </location>
</feature>
<dbReference type="Proteomes" id="UP000070501">
    <property type="component" value="Unassembled WGS sequence"/>
</dbReference>
<reference evidence="3" key="1">
    <citation type="submission" date="2016-02" db="EMBL/GenBank/DDBJ databases">
        <title>Draft genome sequence of Microdochium bolleyi, a fungal endophyte of beachgrass.</title>
        <authorList>
            <consortium name="DOE Joint Genome Institute"/>
            <person name="David A.S."/>
            <person name="May G."/>
            <person name="Haridas S."/>
            <person name="Lim J."/>
            <person name="Wang M."/>
            <person name="Labutti K."/>
            <person name="Lipzen A."/>
            <person name="Barry K."/>
            <person name="Grigoriev I.V."/>
        </authorList>
    </citation>
    <scope>NUCLEOTIDE SEQUENCE [LARGE SCALE GENOMIC DNA]</scope>
    <source>
        <strain evidence="3">J235TASD1</strain>
    </source>
</reference>
<accession>A0A136IRY6</accession>
<evidence type="ECO:0000313" key="3">
    <source>
        <dbReference type="Proteomes" id="UP000070501"/>
    </source>
</evidence>
<organism evidence="2 3">
    <name type="scientific">Microdochium bolleyi</name>
    <dbReference type="NCBI Taxonomy" id="196109"/>
    <lineage>
        <taxon>Eukaryota</taxon>
        <taxon>Fungi</taxon>
        <taxon>Dikarya</taxon>
        <taxon>Ascomycota</taxon>
        <taxon>Pezizomycotina</taxon>
        <taxon>Sordariomycetes</taxon>
        <taxon>Xylariomycetidae</taxon>
        <taxon>Xylariales</taxon>
        <taxon>Microdochiaceae</taxon>
        <taxon>Microdochium</taxon>
    </lineage>
</organism>
<name>A0A136IRY6_9PEZI</name>
<evidence type="ECO:0000256" key="1">
    <source>
        <dbReference type="SAM" id="MobiDB-lite"/>
    </source>
</evidence>
<gene>
    <name evidence="2" type="ORF">Micbo1qcDRAFT_197849</name>
</gene>
<proteinExistence type="predicted"/>
<feature type="compositionally biased region" description="Low complexity" evidence="1">
    <location>
        <begin position="358"/>
        <end position="372"/>
    </location>
</feature>
<sequence>MEDAFIVSTTLAGIKPAGDSRRLIRRHVMKGKNTKTTKARKAPAACLTTMKRPVTTMDLATMGFPANLEPYMLELITRFFVIVEETGSPLFRCTEKGSPNNPYDLIYNDLAHLHIILFMAQTYFDSKKVPHQTQSERALWPAHHQRLSHRALLHMNKAIEHLQRKLAAPDLATSLSVIFVVLCLGTTAQSIGDLVLAGKHLRGMHQIIDSRGGIHSLDSYPLVKLKCCRQVRFDISMSLKTGSQPILNTQISWKAQLADPGSLLGLRSDRHSPCNGNRSSETPLHMFTDVKSPPDARLVNVWSDLSGICRSFNLALQTGCKVDTLLSTNILVSIMYRLQCLEGAYQREDRPSPAHLASFSKTEARSSSSSPSLPFQAHRKHSDSSRRPHFQATLRGDKKQPQREQHHELARLAMLAFATMIFFEPHGIETEYTVLSQQFSSSILDAYNNEPTSVTSSDAETLGFHLWIVYIACTSLFSNPTDDKNAALTRWLHERQLHLRRFLGLKTWVHTRQVLKSFLWVDAVNDNPGKMFYDTKISEVASGQGIFVAGPGVSRLMHTDLALGTRVGQLSTTQERGDSCGEP</sequence>
<dbReference type="PANTHER" id="PTHR37540">
    <property type="entry name" value="TRANSCRIPTION FACTOR (ACR-2), PUTATIVE-RELATED-RELATED"/>
    <property type="match status" value="1"/>
</dbReference>
<keyword evidence="3" id="KW-1185">Reference proteome</keyword>
<dbReference type="OrthoDB" id="4158087at2759"/>
<evidence type="ECO:0008006" key="4">
    <source>
        <dbReference type="Google" id="ProtNLM"/>
    </source>
</evidence>
<dbReference type="PANTHER" id="PTHR37540:SF5">
    <property type="entry name" value="TRANSCRIPTION FACTOR DOMAIN-CONTAINING PROTEIN"/>
    <property type="match status" value="1"/>
</dbReference>
<dbReference type="EMBL" id="KQ964262">
    <property type="protein sequence ID" value="KXJ87586.1"/>
    <property type="molecule type" value="Genomic_DNA"/>
</dbReference>
<dbReference type="STRING" id="196109.A0A136IRY6"/>
<protein>
    <recommendedName>
        <fullName evidence="4">Transcription factor domain-containing protein</fullName>
    </recommendedName>
</protein>
<dbReference type="AlphaFoldDB" id="A0A136IRY6"/>